<dbReference type="Proteomes" id="UP000239494">
    <property type="component" value="Unassembled WGS sequence"/>
</dbReference>
<evidence type="ECO:0000313" key="7">
    <source>
        <dbReference type="Proteomes" id="UP000239494"/>
    </source>
</evidence>
<evidence type="ECO:0000256" key="5">
    <source>
        <dbReference type="SAM" id="Phobius"/>
    </source>
</evidence>
<dbReference type="EMBL" id="PVTF01000008">
    <property type="protein sequence ID" value="PRY38812.1"/>
    <property type="molecule type" value="Genomic_DNA"/>
</dbReference>
<evidence type="ECO:0000256" key="3">
    <source>
        <dbReference type="ARBA" id="ARBA00022989"/>
    </source>
</evidence>
<feature type="transmembrane region" description="Helical" evidence="5">
    <location>
        <begin position="94"/>
        <end position="112"/>
    </location>
</feature>
<evidence type="ECO:0000256" key="4">
    <source>
        <dbReference type="ARBA" id="ARBA00023136"/>
    </source>
</evidence>
<dbReference type="InterPro" id="IPR032808">
    <property type="entry name" value="DoxX"/>
</dbReference>
<reference evidence="6 7" key="1">
    <citation type="submission" date="2018-03" db="EMBL/GenBank/DDBJ databases">
        <title>Genomic Encyclopedia of Archaeal and Bacterial Type Strains, Phase II (KMG-II): from individual species to whole genera.</title>
        <authorList>
            <person name="Goeker M."/>
        </authorList>
    </citation>
    <scope>NUCLEOTIDE SEQUENCE [LARGE SCALE GENOMIC DNA]</scope>
    <source>
        <strain evidence="6 7">DSM 44720</strain>
    </source>
</reference>
<keyword evidence="4 5" id="KW-0472">Membrane</keyword>
<keyword evidence="2 5" id="KW-0812">Transmembrane</keyword>
<gene>
    <name evidence="6" type="ORF">CLV43_108212</name>
</gene>
<comment type="caution">
    <text evidence="6">The sequence shown here is derived from an EMBL/GenBank/DDBJ whole genome shotgun (WGS) entry which is preliminary data.</text>
</comment>
<keyword evidence="3 5" id="KW-1133">Transmembrane helix</keyword>
<feature type="transmembrane region" description="Helical" evidence="5">
    <location>
        <begin position="28"/>
        <end position="46"/>
    </location>
</feature>
<sequence length="148" mass="15515">MTTTTAQRTATTSAAAPLTRHLPTAGRVVLGLLFVVMGLNGFLNFLPQPEGAAMPAEALAFSMALAQTGYMMQMTMGVQVLCGILLLANRFVPLALVLLAPVVVNIVAFHLFLEQGGLPIAVAVAAIELGLAWTHRAAFRSVLRATSA</sequence>
<organism evidence="6 7">
    <name type="scientific">Umezawaea tangerina</name>
    <dbReference type="NCBI Taxonomy" id="84725"/>
    <lineage>
        <taxon>Bacteria</taxon>
        <taxon>Bacillati</taxon>
        <taxon>Actinomycetota</taxon>
        <taxon>Actinomycetes</taxon>
        <taxon>Pseudonocardiales</taxon>
        <taxon>Pseudonocardiaceae</taxon>
        <taxon>Umezawaea</taxon>
    </lineage>
</organism>
<feature type="transmembrane region" description="Helical" evidence="5">
    <location>
        <begin position="58"/>
        <end position="87"/>
    </location>
</feature>
<comment type="subcellular location">
    <subcellularLocation>
        <location evidence="1">Membrane</location>
        <topology evidence="1">Multi-pass membrane protein</topology>
    </subcellularLocation>
</comment>
<evidence type="ECO:0000256" key="2">
    <source>
        <dbReference type="ARBA" id="ARBA00022692"/>
    </source>
</evidence>
<keyword evidence="7" id="KW-1185">Reference proteome</keyword>
<dbReference type="RefSeq" id="WP_106190135.1">
    <property type="nucleotide sequence ID" value="NZ_PVTF01000008.1"/>
</dbReference>
<protein>
    <submittedName>
        <fullName evidence="6">DoxX-like protein</fullName>
    </submittedName>
</protein>
<evidence type="ECO:0000313" key="6">
    <source>
        <dbReference type="EMBL" id="PRY38812.1"/>
    </source>
</evidence>
<dbReference type="Pfam" id="PF07681">
    <property type="entry name" value="DoxX"/>
    <property type="match status" value="1"/>
</dbReference>
<dbReference type="OrthoDB" id="193403at2"/>
<proteinExistence type="predicted"/>
<evidence type="ECO:0000256" key="1">
    <source>
        <dbReference type="ARBA" id="ARBA00004141"/>
    </source>
</evidence>
<dbReference type="GO" id="GO:0016020">
    <property type="term" value="C:membrane"/>
    <property type="evidence" value="ECO:0007669"/>
    <property type="project" value="UniProtKB-SubCell"/>
</dbReference>
<accession>A0A2T0SZG3</accession>
<name>A0A2T0SZG3_9PSEU</name>
<feature type="transmembrane region" description="Helical" evidence="5">
    <location>
        <begin position="118"/>
        <end position="134"/>
    </location>
</feature>
<dbReference type="AlphaFoldDB" id="A0A2T0SZG3"/>